<dbReference type="AlphaFoldDB" id="A0A9X2IMH4"/>
<evidence type="ECO:0000313" key="1">
    <source>
        <dbReference type="EMBL" id="MCM3712746.1"/>
    </source>
</evidence>
<dbReference type="RefSeq" id="WP_251221602.1">
    <property type="nucleotide sequence ID" value="NZ_JAMBOL010000001.1"/>
</dbReference>
<dbReference type="Proteomes" id="UP001139179">
    <property type="component" value="Unassembled WGS sequence"/>
</dbReference>
<accession>A0A9X2IMH4</accession>
<comment type="caution">
    <text evidence="1">The sequence shown here is derived from an EMBL/GenBank/DDBJ whole genome shotgun (WGS) entry which is preliminary data.</text>
</comment>
<sequence>MRKLADDAEFTVVDGLCQSLMLRLVYWDDGSFQEITGVNGWMRRELSFSCIHIGIKKISMTAE</sequence>
<organism evidence="1 2">
    <name type="scientific">Halalkalibacter oceani</name>
    <dbReference type="NCBI Taxonomy" id="1653776"/>
    <lineage>
        <taxon>Bacteria</taxon>
        <taxon>Bacillati</taxon>
        <taxon>Bacillota</taxon>
        <taxon>Bacilli</taxon>
        <taxon>Bacillales</taxon>
        <taxon>Bacillaceae</taxon>
        <taxon>Halalkalibacter</taxon>
    </lineage>
</organism>
<name>A0A9X2IMH4_9BACI</name>
<keyword evidence="2" id="KW-1185">Reference proteome</keyword>
<protein>
    <submittedName>
        <fullName evidence="1">Uncharacterized protein</fullName>
    </submittedName>
</protein>
<evidence type="ECO:0000313" key="2">
    <source>
        <dbReference type="Proteomes" id="UP001139179"/>
    </source>
</evidence>
<gene>
    <name evidence="1" type="ORF">M3202_01505</name>
</gene>
<proteinExistence type="predicted"/>
<dbReference type="EMBL" id="JAMBOL010000001">
    <property type="protein sequence ID" value="MCM3712746.1"/>
    <property type="molecule type" value="Genomic_DNA"/>
</dbReference>
<reference evidence="1" key="1">
    <citation type="submission" date="2022-05" db="EMBL/GenBank/DDBJ databases">
        <title>Comparative Genomics of Spacecraft Associated Microbes.</title>
        <authorList>
            <person name="Tran M.T."/>
            <person name="Wright A."/>
            <person name="Seuylemezian A."/>
            <person name="Eisen J."/>
            <person name="Coil D."/>
        </authorList>
    </citation>
    <scope>NUCLEOTIDE SEQUENCE</scope>
    <source>
        <strain evidence="1">214.1.1</strain>
    </source>
</reference>